<keyword evidence="1" id="KW-0732">Signal</keyword>
<comment type="caution">
    <text evidence="2">The sequence shown here is derived from an EMBL/GenBank/DDBJ whole genome shotgun (WGS) entry which is preliminary data.</text>
</comment>
<keyword evidence="3" id="KW-1185">Reference proteome</keyword>
<name>A0AAD5QYP6_PARTN</name>
<dbReference type="AlphaFoldDB" id="A0AAD5QYP6"/>
<evidence type="ECO:0008006" key="4">
    <source>
        <dbReference type="Google" id="ProtNLM"/>
    </source>
</evidence>
<evidence type="ECO:0000313" key="3">
    <source>
        <dbReference type="Proteomes" id="UP001196413"/>
    </source>
</evidence>
<proteinExistence type="predicted"/>
<reference evidence="2" key="1">
    <citation type="submission" date="2021-06" db="EMBL/GenBank/DDBJ databases">
        <title>Parelaphostrongylus tenuis whole genome reference sequence.</title>
        <authorList>
            <person name="Garwood T.J."/>
            <person name="Larsen P.A."/>
            <person name="Fountain-Jones N.M."/>
            <person name="Garbe J.R."/>
            <person name="Macchietto M.G."/>
            <person name="Kania S.A."/>
            <person name="Gerhold R.W."/>
            <person name="Richards J.E."/>
            <person name="Wolf T.M."/>
        </authorList>
    </citation>
    <scope>NUCLEOTIDE SEQUENCE</scope>
    <source>
        <strain evidence="2">MNPRO001-30</strain>
        <tissue evidence="2">Meninges</tissue>
    </source>
</reference>
<evidence type="ECO:0000313" key="2">
    <source>
        <dbReference type="EMBL" id="KAJ1366236.1"/>
    </source>
</evidence>
<protein>
    <recommendedName>
        <fullName evidence="4">Secreted protein</fullName>
    </recommendedName>
</protein>
<gene>
    <name evidence="2" type="ORF">KIN20_026846</name>
</gene>
<dbReference type="EMBL" id="JAHQIW010005497">
    <property type="protein sequence ID" value="KAJ1366236.1"/>
    <property type="molecule type" value="Genomic_DNA"/>
</dbReference>
<accession>A0AAD5QYP6</accession>
<evidence type="ECO:0000256" key="1">
    <source>
        <dbReference type="SAM" id="SignalP"/>
    </source>
</evidence>
<sequence>MNILASHTNLSVIALVVTFSAVYGCGVMPPGQARSIPFTLTGFTTLPVPMVYSSAANIRARFPGIAPNEEAAKSFVEQLIMQTVFDVFERQARSALLPDAVISTILGQFSVQINYKPLSCQMSVRPEDMLMMDTPSCIIVGDTVTGICTTMNGNDKMCMKEEAGMVVITPLDGTYLTIRGTVSTTNIVMANWSRMMWQSVVDRAVRMLASDPFGSHFIAARATLG</sequence>
<feature type="signal peptide" evidence="1">
    <location>
        <begin position="1"/>
        <end position="24"/>
    </location>
</feature>
<feature type="chain" id="PRO_5042087024" description="Secreted protein" evidence="1">
    <location>
        <begin position="25"/>
        <end position="225"/>
    </location>
</feature>
<organism evidence="2 3">
    <name type="scientific">Parelaphostrongylus tenuis</name>
    <name type="common">Meningeal worm</name>
    <dbReference type="NCBI Taxonomy" id="148309"/>
    <lineage>
        <taxon>Eukaryota</taxon>
        <taxon>Metazoa</taxon>
        <taxon>Ecdysozoa</taxon>
        <taxon>Nematoda</taxon>
        <taxon>Chromadorea</taxon>
        <taxon>Rhabditida</taxon>
        <taxon>Rhabditina</taxon>
        <taxon>Rhabditomorpha</taxon>
        <taxon>Strongyloidea</taxon>
        <taxon>Metastrongylidae</taxon>
        <taxon>Parelaphostrongylus</taxon>
    </lineage>
</organism>
<dbReference type="Proteomes" id="UP001196413">
    <property type="component" value="Unassembled WGS sequence"/>
</dbReference>